<organism evidence="2">
    <name type="scientific">Sesamum radiatum</name>
    <name type="common">Black benniseed</name>
    <dbReference type="NCBI Taxonomy" id="300843"/>
    <lineage>
        <taxon>Eukaryota</taxon>
        <taxon>Viridiplantae</taxon>
        <taxon>Streptophyta</taxon>
        <taxon>Embryophyta</taxon>
        <taxon>Tracheophyta</taxon>
        <taxon>Spermatophyta</taxon>
        <taxon>Magnoliopsida</taxon>
        <taxon>eudicotyledons</taxon>
        <taxon>Gunneridae</taxon>
        <taxon>Pentapetalae</taxon>
        <taxon>asterids</taxon>
        <taxon>lamiids</taxon>
        <taxon>Lamiales</taxon>
        <taxon>Pedaliaceae</taxon>
        <taxon>Sesamum</taxon>
    </lineage>
</organism>
<dbReference type="PANTHER" id="PTHR46245:SF10">
    <property type="entry name" value="B3 DOMAIN-CONTAINING TRANSCRIPTION FACTOR VAL3"/>
    <property type="match status" value="1"/>
</dbReference>
<evidence type="ECO:0000256" key="1">
    <source>
        <dbReference type="SAM" id="MobiDB-lite"/>
    </source>
</evidence>
<accession>A0AAW2KI44</accession>
<sequence>MFQTPNPAWPPPSHFLPSQPERMKDLSVKTWSAIAGSGPVPWRQAPSLFSRPDTQSNVQSRMPFEIDVSGGIDRHHICERLSNASPEMKQERSYERFVNGKLRLGPSETLQNGNSGLDMKEQPYPFVNDFKPVFLKNDSSTSNLSARASSSKMTDDAQLSAIISQPSVVSTPVGRQVSHIAVDSSGESQIRNGKGEEMGEAETSCFPLSPSNN</sequence>
<reference evidence="2" key="1">
    <citation type="submission" date="2020-06" db="EMBL/GenBank/DDBJ databases">
        <authorList>
            <person name="Li T."/>
            <person name="Hu X."/>
            <person name="Zhang T."/>
            <person name="Song X."/>
            <person name="Zhang H."/>
            <person name="Dai N."/>
            <person name="Sheng W."/>
            <person name="Hou X."/>
            <person name="Wei L."/>
        </authorList>
    </citation>
    <scope>NUCLEOTIDE SEQUENCE</scope>
    <source>
        <strain evidence="2">G02</strain>
        <tissue evidence="2">Leaf</tissue>
    </source>
</reference>
<name>A0AAW2KI44_SESRA</name>
<proteinExistence type="predicted"/>
<feature type="region of interest" description="Disordered" evidence="1">
    <location>
        <begin position="181"/>
        <end position="213"/>
    </location>
</feature>
<comment type="caution">
    <text evidence="2">The sequence shown here is derived from an EMBL/GenBank/DDBJ whole genome shotgun (WGS) entry which is preliminary data.</text>
</comment>
<reference evidence="2" key="2">
    <citation type="journal article" date="2024" name="Plant">
        <title>Genomic evolution and insights into agronomic trait innovations of Sesamum species.</title>
        <authorList>
            <person name="Miao H."/>
            <person name="Wang L."/>
            <person name="Qu L."/>
            <person name="Liu H."/>
            <person name="Sun Y."/>
            <person name="Le M."/>
            <person name="Wang Q."/>
            <person name="Wei S."/>
            <person name="Zheng Y."/>
            <person name="Lin W."/>
            <person name="Duan Y."/>
            <person name="Cao H."/>
            <person name="Xiong S."/>
            <person name="Wang X."/>
            <person name="Wei L."/>
            <person name="Li C."/>
            <person name="Ma Q."/>
            <person name="Ju M."/>
            <person name="Zhao R."/>
            <person name="Li G."/>
            <person name="Mu C."/>
            <person name="Tian Q."/>
            <person name="Mei H."/>
            <person name="Zhang T."/>
            <person name="Gao T."/>
            <person name="Zhang H."/>
        </authorList>
    </citation>
    <scope>NUCLEOTIDE SEQUENCE</scope>
    <source>
        <strain evidence="2">G02</strain>
    </source>
</reference>
<dbReference type="PANTHER" id="PTHR46245">
    <property type="entry name" value="B3 DOMAIN-CONTAINING PROTEIN OS07G0563300"/>
    <property type="match status" value="1"/>
</dbReference>
<gene>
    <name evidence="2" type="ORF">Sradi_5998400</name>
</gene>
<protein>
    <submittedName>
        <fullName evidence="2">Uncharacterized protein</fullName>
    </submittedName>
</protein>
<dbReference type="EMBL" id="JACGWJ010000028">
    <property type="protein sequence ID" value="KAL0305811.1"/>
    <property type="molecule type" value="Genomic_DNA"/>
</dbReference>
<evidence type="ECO:0000313" key="2">
    <source>
        <dbReference type="EMBL" id="KAL0305811.1"/>
    </source>
</evidence>
<feature type="region of interest" description="Disordered" evidence="1">
    <location>
        <begin position="1"/>
        <end position="20"/>
    </location>
</feature>
<dbReference type="AlphaFoldDB" id="A0AAW2KI44"/>